<dbReference type="Proteomes" id="UP001165074">
    <property type="component" value="Unassembled WGS sequence"/>
</dbReference>
<evidence type="ECO:0000313" key="3">
    <source>
        <dbReference type="Proteomes" id="UP001165074"/>
    </source>
</evidence>
<gene>
    <name evidence="2" type="ORF">Airi02_039240</name>
</gene>
<sequence length="262" mass="28942">MSCLQAERVFNALEVQFTASSLASTLTLDGNKVGHGMETTSPSLEYVRMLVQDPGTEIAIRDAIWAELVRLAQQHAGEWQLAAIWMMLPGLRTASRKIFYRTRVEVKEIDSAVITGFIEALQVADPNRPHLGAHLWWKAHNHAMQTCTLLAREMPVEDIELVAGTQGGQADHGDYLSRAVHEGILTGVEADLIGRTRLEGERLGAVAEQMGLKYHACQQRRARAETRLAGYLLLDGAPTHAKPSSRRCRARRRPTQSATDAA</sequence>
<reference evidence="2" key="1">
    <citation type="submission" date="2023-03" db="EMBL/GenBank/DDBJ databases">
        <title>Actinoallomurus iriomotensis NBRC 103684.</title>
        <authorList>
            <person name="Ichikawa N."/>
            <person name="Sato H."/>
            <person name="Tonouchi N."/>
        </authorList>
    </citation>
    <scope>NUCLEOTIDE SEQUENCE</scope>
    <source>
        <strain evidence="2">NBRC 103684</strain>
    </source>
</reference>
<keyword evidence="3" id="KW-1185">Reference proteome</keyword>
<comment type="caution">
    <text evidence="2">The sequence shown here is derived from an EMBL/GenBank/DDBJ whole genome shotgun (WGS) entry which is preliminary data.</text>
</comment>
<organism evidence="2 3">
    <name type="scientific">Actinoallomurus iriomotensis</name>
    <dbReference type="NCBI Taxonomy" id="478107"/>
    <lineage>
        <taxon>Bacteria</taxon>
        <taxon>Bacillati</taxon>
        <taxon>Actinomycetota</taxon>
        <taxon>Actinomycetes</taxon>
        <taxon>Streptosporangiales</taxon>
        <taxon>Thermomonosporaceae</taxon>
        <taxon>Actinoallomurus</taxon>
    </lineage>
</organism>
<feature type="region of interest" description="Disordered" evidence="1">
    <location>
        <begin position="239"/>
        <end position="262"/>
    </location>
</feature>
<evidence type="ECO:0000256" key="1">
    <source>
        <dbReference type="SAM" id="MobiDB-lite"/>
    </source>
</evidence>
<evidence type="ECO:0000313" key="2">
    <source>
        <dbReference type="EMBL" id="GLY85995.1"/>
    </source>
</evidence>
<protein>
    <submittedName>
        <fullName evidence="2">Uncharacterized protein</fullName>
    </submittedName>
</protein>
<proteinExistence type="predicted"/>
<dbReference type="AlphaFoldDB" id="A0A9W6S112"/>
<accession>A0A9W6S112</accession>
<feature type="compositionally biased region" description="Basic residues" evidence="1">
    <location>
        <begin position="243"/>
        <end position="254"/>
    </location>
</feature>
<dbReference type="RefSeq" id="WP_285573444.1">
    <property type="nucleotide sequence ID" value="NZ_BSTK01000005.1"/>
</dbReference>
<name>A0A9W6S112_9ACTN</name>
<dbReference type="EMBL" id="BSTK01000005">
    <property type="protein sequence ID" value="GLY85995.1"/>
    <property type="molecule type" value="Genomic_DNA"/>
</dbReference>